<keyword evidence="2" id="KW-1185">Reference proteome</keyword>
<name>A0A437QJ39_9GAMM</name>
<gene>
    <name evidence="1" type="ORF">EOE67_15280</name>
</gene>
<dbReference type="RefSeq" id="WP_127700207.1">
    <property type="nucleotide sequence ID" value="NZ_SACS01000018.1"/>
</dbReference>
<comment type="caution">
    <text evidence="1">The sequence shown here is derived from an EMBL/GenBank/DDBJ whole genome shotgun (WGS) entry which is preliminary data.</text>
</comment>
<proteinExistence type="predicted"/>
<evidence type="ECO:0000313" key="1">
    <source>
        <dbReference type="EMBL" id="RVU34410.1"/>
    </source>
</evidence>
<dbReference type="Proteomes" id="UP000283077">
    <property type="component" value="Unassembled WGS sequence"/>
</dbReference>
<dbReference type="EMBL" id="SACS01000018">
    <property type="protein sequence ID" value="RVU34410.1"/>
    <property type="molecule type" value="Genomic_DNA"/>
</dbReference>
<reference evidence="1 2" key="1">
    <citation type="submission" date="2019-01" db="EMBL/GenBank/DDBJ databases">
        <authorList>
            <person name="Chen W.-M."/>
        </authorList>
    </citation>
    <scope>NUCLEOTIDE SEQUENCE [LARGE SCALE GENOMIC DNA]</scope>
    <source>
        <strain evidence="1 2">KYPC3</strain>
    </source>
</reference>
<sequence>MLLLTCCFTAWDVIKLKQLLPEYKVFFGTKQNDVDRLSDGTLRVYPTLFELGFTWDRRALLAASAAVRRMVICQGLA</sequence>
<dbReference type="AlphaFoldDB" id="A0A437QJ39"/>
<evidence type="ECO:0000313" key="2">
    <source>
        <dbReference type="Proteomes" id="UP000283077"/>
    </source>
</evidence>
<protein>
    <submittedName>
        <fullName evidence="1">Uncharacterized protein</fullName>
    </submittedName>
</protein>
<accession>A0A437QJ39</accession>
<organism evidence="1 2">
    <name type="scientific">Rheinheimera riviphila</name>
    <dbReference type="NCBI Taxonomy" id="1834037"/>
    <lineage>
        <taxon>Bacteria</taxon>
        <taxon>Pseudomonadati</taxon>
        <taxon>Pseudomonadota</taxon>
        <taxon>Gammaproteobacteria</taxon>
        <taxon>Chromatiales</taxon>
        <taxon>Chromatiaceae</taxon>
        <taxon>Rheinheimera</taxon>
    </lineage>
</organism>